<feature type="domain" description="Aldehyde dehydrogenase" evidence="5">
    <location>
        <begin position="30"/>
        <end position="490"/>
    </location>
</feature>
<dbReference type="GO" id="GO:0004030">
    <property type="term" value="F:aldehyde dehydrogenase [NAD(P)+] activity"/>
    <property type="evidence" value="ECO:0007669"/>
    <property type="project" value="UniProtKB-ARBA"/>
</dbReference>
<feature type="active site" evidence="3">
    <location>
        <position position="267"/>
    </location>
</feature>
<dbReference type="AlphaFoldDB" id="A0A3N6RX65"/>
<evidence type="ECO:0000256" key="4">
    <source>
        <dbReference type="RuleBase" id="RU003345"/>
    </source>
</evidence>
<evidence type="ECO:0000256" key="1">
    <source>
        <dbReference type="ARBA" id="ARBA00009986"/>
    </source>
</evidence>
<dbReference type="OrthoDB" id="9812625at2"/>
<protein>
    <submittedName>
        <fullName evidence="6">Aldehyde dehydrogenase</fullName>
    </submittedName>
</protein>
<dbReference type="PANTHER" id="PTHR11699">
    <property type="entry name" value="ALDEHYDE DEHYDROGENASE-RELATED"/>
    <property type="match status" value="1"/>
</dbReference>
<dbReference type="InterPro" id="IPR016162">
    <property type="entry name" value="Ald_DH_N"/>
</dbReference>
<name>A0A3N6RX65_9GAMM</name>
<dbReference type="EMBL" id="RHHM01000010">
    <property type="protein sequence ID" value="RQM37684.1"/>
    <property type="molecule type" value="Genomic_DNA"/>
</dbReference>
<sequence>MKQLQTLNDVTRLAHNLPLPNKAFINGRFVPASSGNTLTTHNPATGEAIVNIAACDASDVNVAVSAARAAFTSGSWNKLAPGERKAVLLNLATLMEQELESLAVLESLDSGKPVSECLAVDVPEAIHVLKWHAEAIDKLYDHTAPAGNALALVVREPIGVVGCVLPWNFPLLMLAWKIGPALAAGCSVVVKPAEQTSLTSLRVAELAFEAGVPAGVLNIVTGTGKAVGEPIGLHPDIDMVSFTGSTVTGRRFLHYAAESNLKKVVLECGGKNPALVFNDADDLATVAAHVLNGAFWNMGENCSATSRLLVQEEVKEALLAEMAEQIGHWTMGNPLDPGNRLGTMISPEHFSKVSSYLDMAHQEGLRVLHGGNTDQGAYVQPTVIDGVTPESALFREEIFGPVLCVTTFKTEAEAIALANDTPYGLAASVYTGKLNRAIRVSRAIRAGTVTVNCFGEGDASTPFGGYKQSGFGGRDKSAFALDQYTELKTIWIDVAEDND</sequence>
<dbReference type="FunFam" id="3.40.605.10:FF:000001">
    <property type="entry name" value="Aldehyde dehydrogenase 1"/>
    <property type="match status" value="1"/>
</dbReference>
<proteinExistence type="inferred from homology"/>
<dbReference type="SUPFAM" id="SSF53720">
    <property type="entry name" value="ALDH-like"/>
    <property type="match status" value="1"/>
</dbReference>
<dbReference type="CDD" id="cd07112">
    <property type="entry name" value="ALDH_GABALDH-PuuC"/>
    <property type="match status" value="1"/>
</dbReference>
<dbReference type="InterPro" id="IPR016163">
    <property type="entry name" value="Ald_DH_C"/>
</dbReference>
<gene>
    <name evidence="6" type="ORF">EB241_14265</name>
</gene>
<dbReference type="FunFam" id="3.40.309.10:FF:000012">
    <property type="entry name" value="Betaine aldehyde dehydrogenase"/>
    <property type="match status" value="1"/>
</dbReference>
<dbReference type="InterPro" id="IPR015590">
    <property type="entry name" value="Aldehyde_DH_dom"/>
</dbReference>
<organism evidence="6 7">
    <name type="scientific">Erwinia psidii</name>
    <dbReference type="NCBI Taxonomy" id="69224"/>
    <lineage>
        <taxon>Bacteria</taxon>
        <taxon>Pseudomonadati</taxon>
        <taxon>Pseudomonadota</taxon>
        <taxon>Gammaproteobacteria</taxon>
        <taxon>Enterobacterales</taxon>
        <taxon>Erwiniaceae</taxon>
        <taxon>Erwinia</taxon>
    </lineage>
</organism>
<reference evidence="6 7" key="1">
    <citation type="submission" date="2018-10" db="EMBL/GenBank/DDBJ databases">
        <title>Draft genome sequence for the type isolate of Erwinia psidii, agent causal of bacterial blight in guava (Psidium guajava) and wilt and die-back of Eucalyptus spp.</title>
        <authorList>
            <person name="Hermenegildo P.S."/>
            <person name="Santos S.A."/>
            <person name="Guimaraes L.M.S."/>
            <person name="Vidigal P.M.P."/>
            <person name="Pereira I.C."/>
            <person name="Badel J.L."/>
            <person name="Alfenas-Zerbini P."/>
            <person name="Ferreira M.A.S.V."/>
            <person name="Alfenas A.C."/>
        </authorList>
    </citation>
    <scope>NUCLEOTIDE SEQUENCE [LARGE SCALE GENOMIC DNA]</scope>
    <source>
        <strain evidence="6 7">IBSBF 435</strain>
    </source>
</reference>
<comment type="caution">
    <text evidence="6">The sequence shown here is derived from an EMBL/GenBank/DDBJ whole genome shotgun (WGS) entry which is preliminary data.</text>
</comment>
<dbReference type="InterPro" id="IPR029510">
    <property type="entry name" value="Ald_DH_CS_GLU"/>
</dbReference>
<evidence type="ECO:0000313" key="7">
    <source>
        <dbReference type="Proteomes" id="UP000279457"/>
    </source>
</evidence>
<dbReference type="Gene3D" id="3.40.605.10">
    <property type="entry name" value="Aldehyde Dehydrogenase, Chain A, domain 1"/>
    <property type="match status" value="1"/>
</dbReference>
<dbReference type="Proteomes" id="UP000279457">
    <property type="component" value="Unassembled WGS sequence"/>
</dbReference>
<keyword evidence="7" id="KW-1185">Reference proteome</keyword>
<accession>A0A3N6RX65</accession>
<evidence type="ECO:0000259" key="5">
    <source>
        <dbReference type="Pfam" id="PF00171"/>
    </source>
</evidence>
<evidence type="ECO:0000313" key="6">
    <source>
        <dbReference type="EMBL" id="RQM37684.1"/>
    </source>
</evidence>
<dbReference type="InterPro" id="IPR016160">
    <property type="entry name" value="Ald_DH_CS_CYS"/>
</dbReference>
<dbReference type="Gene3D" id="3.40.309.10">
    <property type="entry name" value="Aldehyde Dehydrogenase, Chain A, domain 2"/>
    <property type="match status" value="1"/>
</dbReference>
<evidence type="ECO:0000256" key="3">
    <source>
        <dbReference type="PROSITE-ProRule" id="PRU10007"/>
    </source>
</evidence>
<comment type="similarity">
    <text evidence="1 4">Belongs to the aldehyde dehydrogenase family.</text>
</comment>
<dbReference type="PROSITE" id="PS00687">
    <property type="entry name" value="ALDEHYDE_DEHYDR_GLU"/>
    <property type="match status" value="1"/>
</dbReference>
<dbReference type="PROSITE" id="PS00070">
    <property type="entry name" value="ALDEHYDE_DEHYDR_CYS"/>
    <property type="match status" value="1"/>
</dbReference>
<keyword evidence="2 4" id="KW-0560">Oxidoreductase</keyword>
<dbReference type="InterPro" id="IPR016161">
    <property type="entry name" value="Ald_DH/histidinol_DH"/>
</dbReference>
<dbReference type="RefSeq" id="WP_124233735.1">
    <property type="nucleotide sequence ID" value="NZ_RHHM01000010.1"/>
</dbReference>
<dbReference type="Pfam" id="PF00171">
    <property type="entry name" value="Aldedh"/>
    <property type="match status" value="1"/>
</dbReference>
<evidence type="ECO:0000256" key="2">
    <source>
        <dbReference type="ARBA" id="ARBA00023002"/>
    </source>
</evidence>